<evidence type="ECO:0000256" key="5">
    <source>
        <dbReference type="ARBA" id="ARBA00022989"/>
    </source>
</evidence>
<dbReference type="Pfam" id="PF14936">
    <property type="entry name" value="p53-inducible11"/>
    <property type="match status" value="1"/>
</dbReference>
<evidence type="ECO:0000256" key="8">
    <source>
        <dbReference type="SAM" id="Phobius"/>
    </source>
</evidence>
<sequence length="233" mass="27031">MTTFDLGVKGSKIKVTGLRKHSSGDLHSRLKTRKLLGVGETDDGDVHRSKLSQILGHNDQLYVRLPPGLRIWQIVLAVIFSIMALWAFIFPVHMFNTVFESEDGSTLQLPIRLYSIALLCLSLVNWYTINSVDKDMIRLLLLCSMMFFALQTIVSALYLPLSSSFCAYPLFFLCIRLVTISISSYFYWIMTKDWRPRDQWRLYRQQVFLSQNKSDSSTQQHFFPFLLILKVFL</sequence>
<dbReference type="PANTHER" id="PTHR31584">
    <property type="entry name" value="TUMOR PROTEIN P53-INDUCIBLE PROTEIN 11"/>
    <property type="match status" value="1"/>
</dbReference>
<keyword evidence="6 8" id="KW-0472">Membrane</keyword>
<evidence type="ECO:0000256" key="6">
    <source>
        <dbReference type="ARBA" id="ARBA00023136"/>
    </source>
</evidence>
<keyword evidence="5 8" id="KW-1133">Transmembrane helix</keyword>
<dbReference type="EMBL" id="VSWD01000005">
    <property type="protein sequence ID" value="KAK3102840.1"/>
    <property type="molecule type" value="Genomic_DNA"/>
</dbReference>
<dbReference type="GO" id="GO:0016020">
    <property type="term" value="C:membrane"/>
    <property type="evidence" value="ECO:0007669"/>
    <property type="project" value="UniProtKB-SubCell"/>
</dbReference>
<reference evidence="9" key="1">
    <citation type="submission" date="2019-08" db="EMBL/GenBank/DDBJ databases">
        <title>The improved chromosome-level genome for the pearl oyster Pinctada fucata martensii using PacBio sequencing and Hi-C.</title>
        <authorList>
            <person name="Zheng Z."/>
        </authorList>
    </citation>
    <scope>NUCLEOTIDE SEQUENCE</scope>
    <source>
        <strain evidence="9">ZZ-2019</strain>
        <tissue evidence="9">Adductor muscle</tissue>
    </source>
</reference>
<keyword evidence="4 8" id="KW-0812">Transmembrane</keyword>
<proteinExistence type="predicted"/>
<keyword evidence="3" id="KW-0597">Phosphoprotein</keyword>
<accession>A0AA89BZY0</accession>
<feature type="transmembrane region" description="Helical" evidence="8">
    <location>
        <begin position="109"/>
        <end position="127"/>
    </location>
</feature>
<evidence type="ECO:0000313" key="9">
    <source>
        <dbReference type="EMBL" id="KAK3102840.1"/>
    </source>
</evidence>
<evidence type="ECO:0000256" key="4">
    <source>
        <dbReference type="ARBA" id="ARBA00022692"/>
    </source>
</evidence>
<comment type="subcellular location">
    <subcellularLocation>
        <location evidence="1">Membrane</location>
        <topology evidence="1">Multi-pass membrane protein</topology>
    </subcellularLocation>
</comment>
<dbReference type="PANTHER" id="PTHR31584:SF1">
    <property type="entry name" value="TUMOR PROTEIN P53-INDUCIBLE PROTEIN 11"/>
    <property type="match status" value="1"/>
</dbReference>
<evidence type="ECO:0000313" key="10">
    <source>
        <dbReference type="Proteomes" id="UP001186944"/>
    </source>
</evidence>
<feature type="transmembrane region" description="Helical" evidence="8">
    <location>
        <begin position="167"/>
        <end position="188"/>
    </location>
</feature>
<name>A0AA89BZY0_PINIB</name>
<dbReference type="Proteomes" id="UP001186944">
    <property type="component" value="Unassembled WGS sequence"/>
</dbReference>
<dbReference type="InterPro" id="IPR028266">
    <property type="entry name" value="TP53I11"/>
</dbReference>
<gene>
    <name evidence="9" type="ORF">FSP39_014337</name>
</gene>
<comment type="caution">
    <text evidence="9">The sequence shown here is derived from an EMBL/GenBank/DDBJ whole genome shotgun (WGS) entry which is preliminary data.</text>
</comment>
<evidence type="ECO:0000256" key="2">
    <source>
        <dbReference type="ARBA" id="ARBA00019449"/>
    </source>
</evidence>
<feature type="transmembrane region" description="Helical" evidence="8">
    <location>
        <begin position="71"/>
        <end position="89"/>
    </location>
</feature>
<evidence type="ECO:0000256" key="1">
    <source>
        <dbReference type="ARBA" id="ARBA00004141"/>
    </source>
</evidence>
<evidence type="ECO:0000256" key="3">
    <source>
        <dbReference type="ARBA" id="ARBA00022553"/>
    </source>
</evidence>
<evidence type="ECO:0000256" key="7">
    <source>
        <dbReference type="ARBA" id="ARBA00032100"/>
    </source>
</evidence>
<keyword evidence="10" id="KW-1185">Reference proteome</keyword>
<dbReference type="AlphaFoldDB" id="A0AA89BZY0"/>
<protein>
    <recommendedName>
        <fullName evidence="2">Tumor protein p53-inducible protein 11</fullName>
    </recommendedName>
    <alternativeName>
        <fullName evidence="7">p53-induced gene 11 protein</fullName>
    </alternativeName>
</protein>
<organism evidence="9 10">
    <name type="scientific">Pinctada imbricata</name>
    <name type="common">Atlantic pearl-oyster</name>
    <name type="synonym">Pinctada martensii</name>
    <dbReference type="NCBI Taxonomy" id="66713"/>
    <lineage>
        <taxon>Eukaryota</taxon>
        <taxon>Metazoa</taxon>
        <taxon>Spiralia</taxon>
        <taxon>Lophotrochozoa</taxon>
        <taxon>Mollusca</taxon>
        <taxon>Bivalvia</taxon>
        <taxon>Autobranchia</taxon>
        <taxon>Pteriomorphia</taxon>
        <taxon>Pterioida</taxon>
        <taxon>Pterioidea</taxon>
        <taxon>Pteriidae</taxon>
        <taxon>Pinctada</taxon>
    </lineage>
</organism>
<feature type="transmembrane region" description="Helical" evidence="8">
    <location>
        <begin position="139"/>
        <end position="161"/>
    </location>
</feature>